<evidence type="ECO:0000313" key="2">
    <source>
        <dbReference type="EMBL" id="AVK75948.1"/>
    </source>
</evidence>
<dbReference type="RefSeq" id="YP_009481951.1">
    <property type="nucleotide sequence ID" value="NC_037666.1"/>
</dbReference>
<accession>A0A2U7UBV7</accession>
<dbReference type="GeneID" id="36842183"/>
<reference evidence="2" key="1">
    <citation type="journal article" date="2018" name="Nat. Commun.">
        <title>Diversity and evolution of the emerging Pandoraviridae family.</title>
        <authorList>
            <person name="Legendre M."/>
            <person name="Fabre E."/>
            <person name="Poirot O."/>
            <person name="Jeudy S."/>
            <person name="Lartigue A."/>
            <person name="Alempic J.M."/>
            <person name="Beucher L."/>
            <person name="Philippe N."/>
            <person name="Bertaux L."/>
            <person name="Christo-Foroux E."/>
            <person name="Labadie K."/>
            <person name="Coute Y."/>
            <person name="Abergel C."/>
            <person name="Claverie J.M."/>
        </authorList>
    </citation>
    <scope>NUCLEOTIDE SEQUENCE [LARGE SCALE GENOMIC DNA]</scope>
    <source>
        <strain evidence="2">Neocaledonia</strain>
    </source>
</reference>
<gene>
    <name evidence="2" type="ORF">pneo_cds_341</name>
</gene>
<evidence type="ECO:0000256" key="1">
    <source>
        <dbReference type="SAM" id="MobiDB-lite"/>
    </source>
</evidence>
<dbReference type="Proteomes" id="UP000249287">
    <property type="component" value="Segment"/>
</dbReference>
<organism evidence="2">
    <name type="scientific">Pandoravirus neocaledonia</name>
    <dbReference type="NCBI Taxonomy" id="2107708"/>
    <lineage>
        <taxon>Viruses</taxon>
        <taxon>Pandoravirus</taxon>
    </lineage>
</organism>
<dbReference type="KEGG" id="vg:36842183"/>
<dbReference type="EMBL" id="MG011690">
    <property type="protein sequence ID" value="AVK75948.1"/>
    <property type="molecule type" value="Genomic_DNA"/>
</dbReference>
<feature type="region of interest" description="Disordered" evidence="1">
    <location>
        <begin position="94"/>
        <end position="113"/>
    </location>
</feature>
<proteinExistence type="predicted"/>
<feature type="compositionally biased region" description="Acidic residues" evidence="1">
    <location>
        <begin position="101"/>
        <end position="113"/>
    </location>
</feature>
<sequence>MTARFRQPPMDPILTRILADLAPSRLFAAFEGRDALRTSPRSLFNMCLRACVPFALVDGILQANLPSPFCRPLLVPPRPGAAVETCVSHVAPDAREQTGWNDDDDDDGEGDDGTDNWLACPPLWVSCCGCTTPSTHAGPSGRSAVGDNRCSDTAACPRGWLRPIDQRDALRIAAWHWACVVAENVHEYGMYGPPERPCFAFCEDDWEKVTGTAARWHFERAHGASGADRDAGGVFFHDGYKGRLTVFSIAGRDALAMRRQFASARDSRFAVHPTWPRVRVRVDYGDGVPVCLTAFVAGDSLFVCHKDV</sequence>
<protein>
    <submittedName>
        <fullName evidence="2">Uncharacterized protein</fullName>
    </submittedName>
</protein>
<name>A0A2U7UBV7_9VIRU</name>